<feature type="domain" description="YokE-like PH" evidence="3">
    <location>
        <begin position="43"/>
        <end position="123"/>
    </location>
</feature>
<dbReference type="Proteomes" id="UP001596470">
    <property type="component" value="Unassembled WGS sequence"/>
</dbReference>
<evidence type="ECO:0000313" key="4">
    <source>
        <dbReference type="EMBL" id="MFC6957507.1"/>
    </source>
</evidence>
<evidence type="ECO:0000259" key="2">
    <source>
        <dbReference type="Pfam" id="PF09851"/>
    </source>
</evidence>
<organism evidence="4 5">
    <name type="scientific">Glycomyces mayteni</name>
    <dbReference type="NCBI Taxonomy" id="543887"/>
    <lineage>
        <taxon>Bacteria</taxon>
        <taxon>Bacillati</taxon>
        <taxon>Actinomycetota</taxon>
        <taxon>Actinomycetes</taxon>
        <taxon>Glycomycetales</taxon>
        <taxon>Glycomycetaceae</taxon>
        <taxon>Glycomyces</taxon>
    </lineage>
</organism>
<keyword evidence="5" id="KW-1185">Reference proteome</keyword>
<sequence length="191" mass="20469">MADGDLRPDIARAQALMSSKFGIKRELRDLPGHLWDGETVERIAAVQYAGATGVLVATDRRLLLVAHKIQAGVSEDFPYDKISSVQWTSKVASGVISVFASGTKAEVKAMFKNDGKAIADYARGRISERSALPRPNAAASAHEPPVDPASVENTSGATMLDQLARLGELHTSGVLTDEEFAAKKAELLKRL</sequence>
<dbReference type="Pfam" id="PF14470">
    <property type="entry name" value="bPH_3"/>
    <property type="match status" value="1"/>
</dbReference>
<protein>
    <submittedName>
        <fullName evidence="4">SHOCT domain-containing protein</fullName>
    </submittedName>
</protein>
<gene>
    <name evidence="4" type="ORF">ACFQS3_09905</name>
</gene>
<accession>A0ABW2D5B1</accession>
<dbReference type="InterPro" id="IPR039519">
    <property type="entry name" value="YokE-like_PH"/>
</dbReference>
<proteinExistence type="predicted"/>
<feature type="region of interest" description="Disordered" evidence="1">
    <location>
        <begin position="132"/>
        <end position="153"/>
    </location>
</feature>
<evidence type="ECO:0000259" key="3">
    <source>
        <dbReference type="Pfam" id="PF14470"/>
    </source>
</evidence>
<evidence type="ECO:0000256" key="1">
    <source>
        <dbReference type="SAM" id="MobiDB-lite"/>
    </source>
</evidence>
<dbReference type="EMBL" id="JBHSYS010000002">
    <property type="protein sequence ID" value="MFC6957507.1"/>
    <property type="molecule type" value="Genomic_DNA"/>
</dbReference>
<comment type="caution">
    <text evidence="4">The sequence shown here is derived from an EMBL/GenBank/DDBJ whole genome shotgun (WGS) entry which is preliminary data.</text>
</comment>
<dbReference type="RefSeq" id="WP_382349208.1">
    <property type="nucleotide sequence ID" value="NZ_JBHMBP010000002.1"/>
</dbReference>
<reference evidence="5" key="1">
    <citation type="journal article" date="2019" name="Int. J. Syst. Evol. Microbiol.">
        <title>The Global Catalogue of Microorganisms (GCM) 10K type strain sequencing project: providing services to taxonomists for standard genome sequencing and annotation.</title>
        <authorList>
            <consortium name="The Broad Institute Genomics Platform"/>
            <consortium name="The Broad Institute Genome Sequencing Center for Infectious Disease"/>
            <person name="Wu L."/>
            <person name="Ma J."/>
        </authorList>
    </citation>
    <scope>NUCLEOTIDE SEQUENCE [LARGE SCALE GENOMIC DNA]</scope>
    <source>
        <strain evidence="5">KACC 12634</strain>
    </source>
</reference>
<dbReference type="Pfam" id="PF09851">
    <property type="entry name" value="SHOCT"/>
    <property type="match status" value="1"/>
</dbReference>
<dbReference type="InterPro" id="IPR018649">
    <property type="entry name" value="SHOCT"/>
</dbReference>
<feature type="domain" description="SHOCT" evidence="2">
    <location>
        <begin position="161"/>
        <end position="188"/>
    </location>
</feature>
<name>A0ABW2D5B1_9ACTN</name>
<evidence type="ECO:0000313" key="5">
    <source>
        <dbReference type="Proteomes" id="UP001596470"/>
    </source>
</evidence>